<sequence>MTGRHAAPPPRSSSHLLSSPRRMIAFLVICLVELLVVLDNTVVNVALPDISTDLRAGFTGLQWIVDAYILTFCGLLLAFGNITDRIGRRRMLLIGVMGLAATSVVGAVADDLPQLIASRALMGVFAAAALPATLAVIIDLFRTPADRAVAIGVWASIAGVAIAIGPVSGGWLIEHFTWHSVFWLNVPVAAVAVIGIVAVVPESRAASTGPLDLPGVALSFAGVSLLVYALIEAPGHGWVTVPTLGGIAVSLILLSTFVVRQSHVPSPILDVRLFRLRPFAMPALAISIAYFSLFGYVFLITQYFQGVRGYSPLEFGVATLPFAVALAVSAPTATSLAQRIGTMPVIVAGLLLVGVGMVMAGQVGIDSSYVGLLLPTMIVLAVGIAVIQGPATESIMSSVRIDEAGAGSAVNDTTRELGGTLGVAVLGSVTASYYNTTVGPLVATIPSEILPDRDREYVNGSVLSVQQIQQYPVPEMFSAVRDNLVLSMKDAAMAGSEVASYIAAAAVFACAIVVAIMLPRHHRTTGVVMTCPEDTTRQFSADER</sequence>
<evidence type="ECO:0000313" key="9">
    <source>
        <dbReference type="EMBL" id="MBM7416126.1"/>
    </source>
</evidence>
<dbReference type="NCBIfam" id="TIGR00711">
    <property type="entry name" value="efflux_EmrB"/>
    <property type="match status" value="1"/>
</dbReference>
<dbReference type="InterPro" id="IPR011701">
    <property type="entry name" value="MFS"/>
</dbReference>
<dbReference type="InterPro" id="IPR004638">
    <property type="entry name" value="EmrB-like"/>
</dbReference>
<reference evidence="9 10" key="1">
    <citation type="submission" date="2021-01" db="EMBL/GenBank/DDBJ databases">
        <title>Genomics of switchgrass bacterial isolates.</title>
        <authorList>
            <person name="Shade A."/>
        </authorList>
    </citation>
    <scope>NUCLEOTIDE SEQUENCE [LARGE SCALE GENOMIC DNA]</scope>
    <source>
        <strain evidence="9 10">PvP111</strain>
    </source>
</reference>
<dbReference type="PROSITE" id="PS50850">
    <property type="entry name" value="MFS"/>
    <property type="match status" value="1"/>
</dbReference>
<dbReference type="InterPro" id="IPR020846">
    <property type="entry name" value="MFS_dom"/>
</dbReference>
<evidence type="ECO:0000256" key="3">
    <source>
        <dbReference type="ARBA" id="ARBA00022475"/>
    </source>
</evidence>
<comment type="caution">
    <text evidence="9">The sequence shown here is derived from an EMBL/GenBank/DDBJ whole genome shotgun (WGS) entry which is preliminary data.</text>
</comment>
<keyword evidence="4 7" id="KW-0812">Transmembrane</keyword>
<evidence type="ECO:0000313" key="10">
    <source>
        <dbReference type="Proteomes" id="UP000703038"/>
    </source>
</evidence>
<evidence type="ECO:0000256" key="2">
    <source>
        <dbReference type="ARBA" id="ARBA00022448"/>
    </source>
</evidence>
<feature type="transmembrane region" description="Helical" evidence="7">
    <location>
        <begin position="345"/>
        <end position="363"/>
    </location>
</feature>
<feature type="transmembrane region" description="Helical" evidence="7">
    <location>
        <begin position="181"/>
        <end position="201"/>
    </location>
</feature>
<dbReference type="RefSeq" id="WP_204869009.1">
    <property type="nucleotide sequence ID" value="NZ_JAFBBK010000001.1"/>
</dbReference>
<gene>
    <name evidence="9" type="ORF">JOE42_002859</name>
</gene>
<feature type="transmembrane region" description="Helical" evidence="7">
    <location>
        <begin position="91"/>
        <end position="109"/>
    </location>
</feature>
<dbReference type="Pfam" id="PF07690">
    <property type="entry name" value="MFS_1"/>
    <property type="match status" value="1"/>
</dbReference>
<feature type="transmembrane region" description="Helical" evidence="7">
    <location>
        <begin position="315"/>
        <end position="333"/>
    </location>
</feature>
<keyword evidence="2" id="KW-0813">Transport</keyword>
<dbReference type="Proteomes" id="UP000703038">
    <property type="component" value="Unassembled WGS sequence"/>
</dbReference>
<dbReference type="PANTHER" id="PTHR42718:SF42">
    <property type="entry name" value="EXPORT PROTEIN"/>
    <property type="match status" value="1"/>
</dbReference>
<keyword evidence="3" id="KW-1003">Cell membrane</keyword>
<evidence type="ECO:0000256" key="5">
    <source>
        <dbReference type="ARBA" id="ARBA00022989"/>
    </source>
</evidence>
<keyword evidence="5 7" id="KW-1133">Transmembrane helix</keyword>
<evidence type="ECO:0000256" key="1">
    <source>
        <dbReference type="ARBA" id="ARBA00004651"/>
    </source>
</evidence>
<dbReference type="CDD" id="cd17321">
    <property type="entry name" value="MFS_MMR_MDR_like"/>
    <property type="match status" value="1"/>
</dbReference>
<feature type="transmembrane region" description="Helical" evidence="7">
    <location>
        <begin position="213"/>
        <end position="231"/>
    </location>
</feature>
<comment type="subcellular location">
    <subcellularLocation>
        <location evidence="1">Cell membrane</location>
        <topology evidence="1">Multi-pass membrane protein</topology>
    </subcellularLocation>
</comment>
<dbReference type="EMBL" id="JAFBBK010000001">
    <property type="protein sequence ID" value="MBM7416126.1"/>
    <property type="molecule type" value="Genomic_DNA"/>
</dbReference>
<keyword evidence="6 7" id="KW-0472">Membrane</keyword>
<feature type="transmembrane region" description="Helical" evidence="7">
    <location>
        <begin position="148"/>
        <end position="169"/>
    </location>
</feature>
<feature type="transmembrane region" description="Helical" evidence="7">
    <location>
        <begin position="369"/>
        <end position="387"/>
    </location>
</feature>
<evidence type="ECO:0000256" key="7">
    <source>
        <dbReference type="SAM" id="Phobius"/>
    </source>
</evidence>
<feature type="transmembrane region" description="Helical" evidence="7">
    <location>
        <begin position="121"/>
        <end position="141"/>
    </location>
</feature>
<dbReference type="Gene3D" id="1.20.1250.20">
    <property type="entry name" value="MFS general substrate transporter like domains"/>
    <property type="match status" value="1"/>
</dbReference>
<keyword evidence="10" id="KW-1185">Reference proteome</keyword>
<feature type="transmembrane region" description="Helical" evidence="7">
    <location>
        <begin position="237"/>
        <end position="259"/>
    </location>
</feature>
<dbReference type="InterPro" id="IPR036259">
    <property type="entry name" value="MFS_trans_sf"/>
</dbReference>
<accession>A0ABS2KW26</accession>
<feature type="transmembrane region" description="Helical" evidence="7">
    <location>
        <begin position="58"/>
        <end position="79"/>
    </location>
</feature>
<proteinExistence type="predicted"/>
<dbReference type="SUPFAM" id="SSF103473">
    <property type="entry name" value="MFS general substrate transporter"/>
    <property type="match status" value="1"/>
</dbReference>
<dbReference type="PRINTS" id="PR01036">
    <property type="entry name" value="TCRTETB"/>
</dbReference>
<dbReference type="PANTHER" id="PTHR42718">
    <property type="entry name" value="MAJOR FACILITATOR SUPERFAMILY MULTIDRUG TRANSPORTER MFSC"/>
    <property type="match status" value="1"/>
</dbReference>
<feature type="transmembrane region" description="Helical" evidence="7">
    <location>
        <begin position="21"/>
        <end position="38"/>
    </location>
</feature>
<evidence type="ECO:0000259" key="8">
    <source>
        <dbReference type="PROSITE" id="PS50850"/>
    </source>
</evidence>
<evidence type="ECO:0000256" key="4">
    <source>
        <dbReference type="ARBA" id="ARBA00022692"/>
    </source>
</evidence>
<evidence type="ECO:0000256" key="6">
    <source>
        <dbReference type="ARBA" id="ARBA00023136"/>
    </source>
</evidence>
<dbReference type="Gene3D" id="1.20.1720.10">
    <property type="entry name" value="Multidrug resistance protein D"/>
    <property type="match status" value="1"/>
</dbReference>
<feature type="transmembrane region" description="Helical" evidence="7">
    <location>
        <begin position="498"/>
        <end position="518"/>
    </location>
</feature>
<protein>
    <submittedName>
        <fullName evidence="9">EmrB/QacA subfamily drug resistance transporter</fullName>
    </submittedName>
</protein>
<name>A0ABS2KW26_9NOCA</name>
<organism evidence="9 10">
    <name type="scientific">Rhodococcoides corynebacterioides</name>
    <dbReference type="NCBI Taxonomy" id="53972"/>
    <lineage>
        <taxon>Bacteria</taxon>
        <taxon>Bacillati</taxon>
        <taxon>Actinomycetota</taxon>
        <taxon>Actinomycetes</taxon>
        <taxon>Mycobacteriales</taxon>
        <taxon>Nocardiaceae</taxon>
        <taxon>Rhodococcoides</taxon>
    </lineage>
</organism>
<feature type="transmembrane region" description="Helical" evidence="7">
    <location>
        <begin position="279"/>
        <end position="303"/>
    </location>
</feature>
<feature type="domain" description="Major facilitator superfamily (MFS) profile" evidence="8">
    <location>
        <begin position="25"/>
        <end position="522"/>
    </location>
</feature>